<name>A0A8D5U4A2_9CREN</name>
<evidence type="ECO:0000313" key="1">
    <source>
        <dbReference type="EMBL" id="BCU68825.1"/>
    </source>
</evidence>
<protein>
    <submittedName>
        <fullName evidence="1">Uncharacterized protein</fullName>
    </submittedName>
</protein>
<dbReference type="KEGG" id="csty:KN1_01220"/>
<reference evidence="1 2" key="1">
    <citation type="submission" date="2021-04" db="EMBL/GenBank/DDBJ databases">
        <title>Complete genome sequence of Stygiolobus sp. KN-1.</title>
        <authorList>
            <person name="Nakamura K."/>
            <person name="Sakai H."/>
            <person name="Kurosawa N."/>
        </authorList>
    </citation>
    <scope>NUCLEOTIDE SEQUENCE [LARGE SCALE GENOMIC DNA]</scope>
    <source>
        <strain evidence="1 2">KN-1</strain>
    </source>
</reference>
<proteinExistence type="predicted"/>
<dbReference type="Proteomes" id="UP000825123">
    <property type="component" value="Chromosome"/>
</dbReference>
<accession>A0A8D5U4A2</accession>
<gene>
    <name evidence="1" type="ORF">KN1_01220</name>
</gene>
<sequence length="181" mass="20353">MHQTNERGGVQTIGSEALGEVKEKAYLVTFTRGIPKDLLDKLLDGIAADIIPDERSPNFIKQIAFLKGDVQFYVDSLLARLLRNNINPDDVVWSYEIYLEVELKKKVSLVKVPSVLPLVGNVTNTGIIISNDPDLKMRVRKFTTVQIDRTVKVIKRDEKPIKIQNVLTELGELISKLITSP</sequence>
<organism evidence="1 2">
    <name type="scientific">Stygiolobus caldivivus</name>
    <dbReference type="NCBI Taxonomy" id="2824673"/>
    <lineage>
        <taxon>Archaea</taxon>
        <taxon>Thermoproteota</taxon>
        <taxon>Thermoprotei</taxon>
        <taxon>Sulfolobales</taxon>
        <taxon>Sulfolobaceae</taxon>
        <taxon>Stygiolobus</taxon>
    </lineage>
</organism>
<keyword evidence="2" id="KW-1185">Reference proteome</keyword>
<dbReference type="AlphaFoldDB" id="A0A8D5U4A2"/>
<dbReference type="EMBL" id="AP024597">
    <property type="protein sequence ID" value="BCU68825.1"/>
    <property type="molecule type" value="Genomic_DNA"/>
</dbReference>
<evidence type="ECO:0000313" key="2">
    <source>
        <dbReference type="Proteomes" id="UP000825123"/>
    </source>
</evidence>